<proteinExistence type="predicted"/>
<accession>A0A4P6FQ13</accession>
<name>A0A4P6FQ13_9MICO</name>
<dbReference type="OrthoDB" id="165401at2"/>
<gene>
    <name evidence="1" type="ORF">ET445_03860</name>
</gene>
<dbReference type="KEGG" id="agf:ET445_03860"/>
<dbReference type="InterPro" id="IPR045423">
    <property type="entry name" value="DUF6510"/>
</dbReference>
<dbReference type="AlphaFoldDB" id="A0A4P6FQ13"/>
<keyword evidence="2" id="KW-1185">Reference proteome</keyword>
<organism evidence="1 2">
    <name type="scientific">Agromyces protaetiae</name>
    <dbReference type="NCBI Taxonomy" id="2509455"/>
    <lineage>
        <taxon>Bacteria</taxon>
        <taxon>Bacillati</taxon>
        <taxon>Actinomycetota</taxon>
        <taxon>Actinomycetes</taxon>
        <taxon>Micrococcales</taxon>
        <taxon>Microbacteriaceae</taxon>
        <taxon>Agromyces</taxon>
    </lineage>
</organism>
<reference evidence="1 2" key="1">
    <citation type="submission" date="2019-01" db="EMBL/GenBank/DDBJ databases">
        <title>Genome sequencing of strain FW100M-8.</title>
        <authorList>
            <person name="Heo J."/>
            <person name="Kim S.-J."/>
            <person name="Kim J.-S."/>
            <person name="Hong S.-B."/>
            <person name="Kwon S.-W."/>
        </authorList>
    </citation>
    <scope>NUCLEOTIDE SEQUENCE [LARGE SCALE GENOMIC DNA]</scope>
    <source>
        <strain evidence="1 2">FW100M-8</strain>
    </source>
</reference>
<dbReference type="RefSeq" id="WP_129189001.1">
    <property type="nucleotide sequence ID" value="NZ_CP035491.1"/>
</dbReference>
<dbReference type="EMBL" id="CP035491">
    <property type="protein sequence ID" value="QAY72608.1"/>
    <property type="molecule type" value="Genomic_DNA"/>
</dbReference>
<protein>
    <submittedName>
        <fullName evidence="1">Uncharacterized protein</fullName>
    </submittedName>
</protein>
<dbReference type="Pfam" id="PF20120">
    <property type="entry name" value="DUF6510"/>
    <property type="match status" value="1"/>
</dbReference>
<evidence type="ECO:0000313" key="2">
    <source>
        <dbReference type="Proteomes" id="UP000291259"/>
    </source>
</evidence>
<evidence type="ECO:0000313" key="1">
    <source>
        <dbReference type="EMBL" id="QAY72608.1"/>
    </source>
</evidence>
<sequence>MMQLLDGNALAGDLAEVFGDDLTDVEATCGGCGTAAMLAEIAVYASAMGMVGRCRRCDRVLVVAVHRDGRVSASLAGIGTIERME</sequence>
<dbReference type="Proteomes" id="UP000291259">
    <property type="component" value="Chromosome"/>
</dbReference>